<dbReference type="EnsemblPlants" id="OB0060G10010.1">
    <property type="protein sequence ID" value="OB0060G10010.1"/>
    <property type="gene ID" value="OB0060G10010"/>
</dbReference>
<evidence type="ECO:0000313" key="2">
    <source>
        <dbReference type="EnsemblPlants" id="OB0060G10010.1"/>
    </source>
</evidence>
<evidence type="ECO:0000313" key="3">
    <source>
        <dbReference type="Proteomes" id="UP000006038"/>
    </source>
</evidence>
<dbReference type="AlphaFoldDB" id="J3KUK3"/>
<dbReference type="STRING" id="4533.J3KUK3"/>
<organism evidence="2">
    <name type="scientific">Oryza brachyantha</name>
    <name type="common">malo sina</name>
    <dbReference type="NCBI Taxonomy" id="4533"/>
    <lineage>
        <taxon>Eukaryota</taxon>
        <taxon>Viridiplantae</taxon>
        <taxon>Streptophyta</taxon>
        <taxon>Embryophyta</taxon>
        <taxon>Tracheophyta</taxon>
        <taxon>Spermatophyta</taxon>
        <taxon>Magnoliopsida</taxon>
        <taxon>Liliopsida</taxon>
        <taxon>Poales</taxon>
        <taxon>Poaceae</taxon>
        <taxon>BOP clade</taxon>
        <taxon>Oryzoideae</taxon>
        <taxon>Oryzeae</taxon>
        <taxon>Oryzinae</taxon>
        <taxon>Oryza</taxon>
    </lineage>
</organism>
<dbReference type="Gramene" id="OB0060G10010.1">
    <property type="protein sequence ID" value="OB0060G10010.1"/>
    <property type="gene ID" value="OB0060G10010"/>
</dbReference>
<proteinExistence type="predicted"/>
<accession>J3KUK3</accession>
<reference evidence="2" key="1">
    <citation type="submission" date="2015-06" db="UniProtKB">
        <authorList>
            <consortium name="EnsemblPlants"/>
        </authorList>
    </citation>
    <scope>IDENTIFICATION</scope>
</reference>
<keyword evidence="3" id="KW-1185">Reference proteome</keyword>
<name>J3KUK3_ORYBR</name>
<protein>
    <submittedName>
        <fullName evidence="2">Uncharacterized protein</fullName>
    </submittedName>
</protein>
<dbReference type="HOGENOM" id="CLU_2352774_0_0_1"/>
<feature type="compositionally biased region" description="Polar residues" evidence="1">
    <location>
        <begin position="26"/>
        <end position="36"/>
    </location>
</feature>
<evidence type="ECO:0000256" key="1">
    <source>
        <dbReference type="SAM" id="MobiDB-lite"/>
    </source>
</evidence>
<sequence>VEQPNEGLDDNDLNRDRDNFSGAENFVSSPNTNTLSADEEPAFTVDICDLRNWDNLDNKIGIFSGKGAIREENLVFPVDKTSRHFSYACYSKRMSNG</sequence>
<dbReference type="Proteomes" id="UP000006038">
    <property type="component" value="Unassembled WGS sequence"/>
</dbReference>
<dbReference type="eggNOG" id="ENOG502R5PD">
    <property type="taxonomic scope" value="Eukaryota"/>
</dbReference>
<feature type="region of interest" description="Disordered" evidence="1">
    <location>
        <begin position="1"/>
        <end position="38"/>
    </location>
</feature>